<evidence type="ECO:0000313" key="9">
    <source>
        <dbReference type="Proteomes" id="UP001059041"/>
    </source>
</evidence>
<evidence type="ECO:0000256" key="3">
    <source>
        <dbReference type="ARBA" id="ARBA00022676"/>
    </source>
</evidence>
<dbReference type="EMBL" id="JAFHDT010000112">
    <property type="protein sequence ID" value="KAI7790454.1"/>
    <property type="molecule type" value="Genomic_DNA"/>
</dbReference>
<dbReference type="Gene3D" id="3.90.550.10">
    <property type="entry name" value="Spore Coat Polysaccharide Biosynthesis Protein SpsA, Chain A"/>
    <property type="match status" value="1"/>
</dbReference>
<keyword evidence="4" id="KW-0808">Transferase</keyword>
<keyword evidence="7" id="KW-0464">Manganese</keyword>
<feature type="binding site" evidence="6">
    <location>
        <position position="159"/>
    </location>
    <ligand>
        <name>an alpha-L-fucosyl-(1-&gt;2)-beta-D-galactosyl derivative</name>
        <dbReference type="ChEBI" id="CHEBI:140327"/>
    </ligand>
</feature>
<evidence type="ECO:0000256" key="7">
    <source>
        <dbReference type="PIRSR" id="PIRSR605076-3"/>
    </source>
</evidence>
<evidence type="ECO:0000256" key="1">
    <source>
        <dbReference type="ARBA" id="ARBA00004606"/>
    </source>
</evidence>
<protein>
    <submittedName>
        <fullName evidence="8">Globoside alpha-1</fullName>
    </submittedName>
</protein>
<comment type="caution">
    <text evidence="8">The sequence shown here is derived from an EMBL/GenBank/DDBJ whole genome shotgun (WGS) entry which is preliminary data.</text>
</comment>
<comment type="cofactor">
    <cofactor evidence="7">
        <name>Mn(2+)</name>
        <dbReference type="ChEBI" id="CHEBI:29035"/>
    </cofactor>
    <text evidence="7">Binds 1 Mn(2+) ion per subunit.</text>
</comment>
<feature type="active site" description="Nucleophile" evidence="5">
    <location>
        <position position="159"/>
    </location>
</feature>
<keyword evidence="7" id="KW-0479">Metal-binding</keyword>
<comment type="similarity">
    <text evidence="2">Belongs to the glycosyltransferase 6 family.</text>
</comment>
<dbReference type="GO" id="GO:0046872">
    <property type="term" value="F:metal ion binding"/>
    <property type="evidence" value="ECO:0007669"/>
    <property type="project" value="UniProtKB-KW"/>
</dbReference>
<dbReference type="InterPro" id="IPR029044">
    <property type="entry name" value="Nucleotide-diphossugar_trans"/>
</dbReference>
<dbReference type="GO" id="GO:0016758">
    <property type="term" value="F:hexosyltransferase activity"/>
    <property type="evidence" value="ECO:0007669"/>
    <property type="project" value="InterPro"/>
</dbReference>
<organism evidence="8 9">
    <name type="scientific">Triplophysa rosa</name>
    <name type="common">Cave loach</name>
    <dbReference type="NCBI Taxonomy" id="992332"/>
    <lineage>
        <taxon>Eukaryota</taxon>
        <taxon>Metazoa</taxon>
        <taxon>Chordata</taxon>
        <taxon>Craniata</taxon>
        <taxon>Vertebrata</taxon>
        <taxon>Euteleostomi</taxon>
        <taxon>Actinopterygii</taxon>
        <taxon>Neopterygii</taxon>
        <taxon>Teleostei</taxon>
        <taxon>Ostariophysi</taxon>
        <taxon>Cypriniformes</taxon>
        <taxon>Nemacheilidae</taxon>
        <taxon>Triplophysa</taxon>
    </lineage>
</organism>
<sequence>MIFLKDFLESAEAHYFVGYRVHYYLFTDQPEAVPNVKLGEERKLIVRKVPSSNSELDNEADYIFCFDVDAKFYARWSAETLSHMVAVIHPWFYNYPREKFTYERRPESEAFIPADEGDFYYAGGEFGGSVQEVHKLTKTCTEKQSIDRAKSIEALWHNESHLNRYFLYNKPSKLLSPEYLWRDISAGTNEVKVIRFTSVAKNMAEVRPNI</sequence>
<feature type="binding site" evidence="7">
    <location>
        <position position="67"/>
    </location>
    <ligand>
        <name>Mn(2+)</name>
        <dbReference type="ChEBI" id="CHEBI:29035"/>
    </ligand>
</feature>
<name>A0A9W7T4P7_TRIRA</name>
<gene>
    <name evidence="8" type="ORF">IRJ41_011876</name>
</gene>
<dbReference type="AlphaFoldDB" id="A0A9W7T4P7"/>
<accession>A0A9W7T4P7</accession>
<dbReference type="Pfam" id="PF03414">
    <property type="entry name" value="Glyco_transf_6"/>
    <property type="match status" value="2"/>
</dbReference>
<feature type="binding site" evidence="7">
    <location>
        <position position="69"/>
    </location>
    <ligand>
        <name>Mn(2+)</name>
        <dbReference type="ChEBI" id="CHEBI:29035"/>
    </ligand>
</feature>
<comment type="subcellular location">
    <subcellularLocation>
        <location evidence="1">Membrane</location>
        <topology evidence="1">Single-pass type II membrane protein</topology>
    </subcellularLocation>
</comment>
<evidence type="ECO:0000256" key="6">
    <source>
        <dbReference type="PIRSR" id="PIRSR605076-2"/>
    </source>
</evidence>
<dbReference type="Proteomes" id="UP001059041">
    <property type="component" value="Unassembled WGS sequence"/>
</dbReference>
<dbReference type="InterPro" id="IPR005076">
    <property type="entry name" value="Glyco_trans_6"/>
</dbReference>
<evidence type="ECO:0000313" key="8">
    <source>
        <dbReference type="EMBL" id="KAI7790454.1"/>
    </source>
</evidence>
<feature type="binding site" evidence="6">
    <location>
        <position position="101"/>
    </location>
    <ligand>
        <name>an alpha-L-fucosyl-(1-&gt;2)-beta-D-galactosyl derivative</name>
        <dbReference type="ChEBI" id="CHEBI:140327"/>
    </ligand>
</feature>
<evidence type="ECO:0000256" key="4">
    <source>
        <dbReference type="ARBA" id="ARBA00022679"/>
    </source>
</evidence>
<dbReference type="PANTHER" id="PTHR10462:SF49">
    <property type="entry name" value="GLOBOSIDE ALPHA-1,3-N-ACETYLGALACTOSAMINYLTRANSFERASE 1"/>
    <property type="match status" value="1"/>
</dbReference>
<dbReference type="GO" id="GO:0031982">
    <property type="term" value="C:vesicle"/>
    <property type="evidence" value="ECO:0007669"/>
    <property type="project" value="TreeGrafter"/>
</dbReference>
<reference evidence="8" key="1">
    <citation type="submission" date="2021-02" db="EMBL/GenBank/DDBJ databases">
        <title>Comparative genomics reveals that relaxation of natural selection precedes convergent phenotypic evolution of cavefish.</title>
        <authorList>
            <person name="Peng Z."/>
        </authorList>
    </citation>
    <scope>NUCLEOTIDE SEQUENCE</scope>
    <source>
        <tissue evidence="8">Muscle</tissue>
    </source>
</reference>
<feature type="binding site" evidence="6">
    <location>
        <begin position="67"/>
        <end position="69"/>
    </location>
    <ligand>
        <name>UDP-N-acetyl-alpha-D-galactosamine</name>
        <dbReference type="ChEBI" id="CHEBI:67138"/>
    </ligand>
</feature>
<keyword evidence="3" id="KW-0328">Glycosyltransferase</keyword>
<dbReference type="GO" id="GO:0005794">
    <property type="term" value="C:Golgi apparatus"/>
    <property type="evidence" value="ECO:0007669"/>
    <property type="project" value="TreeGrafter"/>
</dbReference>
<feature type="binding site" evidence="6">
    <location>
        <position position="89"/>
    </location>
    <ligand>
        <name>an alpha-L-fucosyl-(1-&gt;2)-beta-D-galactosyl derivative</name>
        <dbReference type="ChEBI" id="CHEBI:140327"/>
    </ligand>
</feature>
<proteinExistence type="inferred from homology"/>
<dbReference type="PANTHER" id="PTHR10462">
    <property type="entry name" value="GLYCOSYLTRANSFERASE-RELATED"/>
    <property type="match status" value="1"/>
</dbReference>
<dbReference type="GO" id="GO:0005975">
    <property type="term" value="P:carbohydrate metabolic process"/>
    <property type="evidence" value="ECO:0007669"/>
    <property type="project" value="InterPro"/>
</dbReference>
<dbReference type="GO" id="GO:0016020">
    <property type="term" value="C:membrane"/>
    <property type="evidence" value="ECO:0007669"/>
    <property type="project" value="UniProtKB-SubCell"/>
</dbReference>
<evidence type="ECO:0000256" key="2">
    <source>
        <dbReference type="ARBA" id="ARBA00010413"/>
    </source>
</evidence>
<evidence type="ECO:0000256" key="5">
    <source>
        <dbReference type="PIRSR" id="PIRSR605076-1"/>
    </source>
</evidence>
<dbReference type="SUPFAM" id="SSF53448">
    <property type="entry name" value="Nucleotide-diphospho-sugar transferases"/>
    <property type="match status" value="1"/>
</dbReference>
<keyword evidence="9" id="KW-1185">Reference proteome</keyword>